<sequence length="73" mass="8074">MLSIEPSDSSRAHSNQTNPLLKRKLELYAKQLLTAFSPALGNEAETWCVFDLSGKLISQGKLAPKPKELDSLF</sequence>
<name>A0A2P2E3B5_9LEPT</name>
<dbReference type="RefSeq" id="WP_108977723.1">
    <property type="nucleotide sequence ID" value="NZ_BFBB01000008.1"/>
</dbReference>
<evidence type="ECO:0000313" key="1">
    <source>
        <dbReference type="EMBL" id="GBF51378.1"/>
    </source>
</evidence>
<dbReference type="EMBL" id="BFBB01000008">
    <property type="protein sequence ID" value="GBF51378.1"/>
    <property type="molecule type" value="Genomic_DNA"/>
</dbReference>
<organism evidence="1 2">
    <name type="scientific">Leptospira ryugenii</name>
    <dbReference type="NCBI Taxonomy" id="1917863"/>
    <lineage>
        <taxon>Bacteria</taxon>
        <taxon>Pseudomonadati</taxon>
        <taxon>Spirochaetota</taxon>
        <taxon>Spirochaetia</taxon>
        <taxon>Leptospirales</taxon>
        <taxon>Leptospiraceae</taxon>
        <taxon>Leptospira</taxon>
    </lineage>
</organism>
<proteinExistence type="predicted"/>
<gene>
    <name evidence="1" type="ORF">LPTSP4_29140</name>
</gene>
<protein>
    <submittedName>
        <fullName evidence="1">Uncharacterized protein</fullName>
    </submittedName>
</protein>
<dbReference type="AlphaFoldDB" id="A0A2P2E3B5"/>
<reference evidence="1 2" key="1">
    <citation type="submission" date="2018-02" db="EMBL/GenBank/DDBJ databases">
        <title>Novel Leptospira species isolated from soil and water in Japan.</title>
        <authorList>
            <person name="Nakao R."/>
            <person name="Masuzawa T."/>
        </authorList>
    </citation>
    <scope>NUCLEOTIDE SEQUENCE [LARGE SCALE GENOMIC DNA]</scope>
    <source>
        <strain evidence="1 2">YH101</strain>
    </source>
</reference>
<keyword evidence="2" id="KW-1185">Reference proteome</keyword>
<comment type="caution">
    <text evidence="1">The sequence shown here is derived from an EMBL/GenBank/DDBJ whole genome shotgun (WGS) entry which is preliminary data.</text>
</comment>
<evidence type="ECO:0000313" key="2">
    <source>
        <dbReference type="Proteomes" id="UP000245133"/>
    </source>
</evidence>
<dbReference type="Proteomes" id="UP000245133">
    <property type="component" value="Unassembled WGS sequence"/>
</dbReference>
<accession>A0A2P2E3B5</accession>